<feature type="compositionally biased region" description="Polar residues" evidence="7">
    <location>
        <begin position="129"/>
        <end position="140"/>
    </location>
</feature>
<evidence type="ECO:0000256" key="2">
    <source>
        <dbReference type="ARBA" id="ARBA00023125"/>
    </source>
</evidence>
<feature type="DNA-binding region" description="Homeobox" evidence="5">
    <location>
        <begin position="20"/>
        <end position="79"/>
    </location>
</feature>
<evidence type="ECO:0000313" key="9">
    <source>
        <dbReference type="Proteomes" id="UP000515129"/>
    </source>
</evidence>
<keyword evidence="2 5" id="KW-0238">DNA-binding</keyword>
<dbReference type="GO" id="GO:0000977">
    <property type="term" value="F:RNA polymerase II transcription regulatory region sequence-specific DNA binding"/>
    <property type="evidence" value="ECO:0007669"/>
    <property type="project" value="TreeGrafter"/>
</dbReference>
<evidence type="ECO:0000256" key="6">
    <source>
        <dbReference type="RuleBase" id="RU000682"/>
    </source>
</evidence>
<dbReference type="Proteomes" id="UP000515129">
    <property type="component" value="Unplaced"/>
</dbReference>
<name>A0A6P6MS54_CARAU</name>
<keyword evidence="9" id="KW-1185">Reference proteome</keyword>
<accession>A0A6P6MS54</accession>
<dbReference type="Pfam" id="PF00046">
    <property type="entry name" value="Homeodomain"/>
    <property type="match status" value="1"/>
</dbReference>
<evidence type="ECO:0000256" key="7">
    <source>
        <dbReference type="SAM" id="MobiDB-lite"/>
    </source>
</evidence>
<feature type="domain" description="Homeobox" evidence="8">
    <location>
        <begin position="18"/>
        <end position="78"/>
    </location>
</feature>
<dbReference type="OrthoDB" id="10257567at2759"/>
<dbReference type="GO" id="GO:0005634">
    <property type="term" value="C:nucleus"/>
    <property type="evidence" value="ECO:0007669"/>
    <property type="project" value="UniProtKB-SubCell"/>
</dbReference>
<protein>
    <submittedName>
        <fullName evidence="10">Homeobox protein cut-like 1</fullName>
    </submittedName>
</protein>
<dbReference type="PANTHER" id="PTHR14043:SF2">
    <property type="entry name" value="HOMEOBOX PROTEIN CUT"/>
    <property type="match status" value="1"/>
</dbReference>
<dbReference type="InterPro" id="IPR017970">
    <property type="entry name" value="Homeobox_CS"/>
</dbReference>
<dbReference type="InterPro" id="IPR001356">
    <property type="entry name" value="HD"/>
</dbReference>
<organism evidence="9 10">
    <name type="scientific">Carassius auratus</name>
    <name type="common">Goldfish</name>
    <dbReference type="NCBI Taxonomy" id="7957"/>
    <lineage>
        <taxon>Eukaryota</taxon>
        <taxon>Metazoa</taxon>
        <taxon>Chordata</taxon>
        <taxon>Craniata</taxon>
        <taxon>Vertebrata</taxon>
        <taxon>Euteleostomi</taxon>
        <taxon>Actinopterygii</taxon>
        <taxon>Neopterygii</taxon>
        <taxon>Teleostei</taxon>
        <taxon>Ostariophysi</taxon>
        <taxon>Cypriniformes</taxon>
        <taxon>Cyprinidae</taxon>
        <taxon>Cyprininae</taxon>
        <taxon>Carassius</taxon>
    </lineage>
</organism>
<dbReference type="KEGG" id="caua:113070123"/>
<dbReference type="Gene3D" id="1.10.10.60">
    <property type="entry name" value="Homeodomain-like"/>
    <property type="match status" value="1"/>
</dbReference>
<keyword evidence="4 5" id="KW-0539">Nucleus</keyword>
<evidence type="ECO:0000256" key="5">
    <source>
        <dbReference type="PROSITE-ProRule" id="PRU00108"/>
    </source>
</evidence>
<dbReference type="PROSITE" id="PS00027">
    <property type="entry name" value="HOMEOBOX_1"/>
    <property type="match status" value="1"/>
</dbReference>
<evidence type="ECO:0000313" key="10">
    <source>
        <dbReference type="RefSeq" id="XP_026099104.1"/>
    </source>
</evidence>
<evidence type="ECO:0000259" key="8">
    <source>
        <dbReference type="PROSITE" id="PS50071"/>
    </source>
</evidence>
<dbReference type="RefSeq" id="XP_026099104.1">
    <property type="nucleotide sequence ID" value="XM_026243319.1"/>
</dbReference>
<sequence length="140" mass="16067">MESDCDSQRLCDRWGRCEVMKRPRVVLSAQEREALIAVYQTEPYPSPHTIERLATQLDLHSSTVSNWFYNYRSRIRRDGFSEPVQTRLFQNPVGSGPVSAGSFRIKQEPSEGEMDADLQREEHNHVSVGVQSVLSLKSER</sequence>
<gene>
    <name evidence="10" type="primary">LOC113070123</name>
</gene>
<reference evidence="10" key="1">
    <citation type="submission" date="2025-08" db="UniProtKB">
        <authorList>
            <consortium name="RefSeq"/>
        </authorList>
    </citation>
    <scope>IDENTIFICATION</scope>
    <source>
        <strain evidence="10">Wakin</strain>
        <tissue evidence="10">Muscle</tissue>
    </source>
</reference>
<dbReference type="InterPro" id="IPR009057">
    <property type="entry name" value="Homeodomain-like_sf"/>
</dbReference>
<dbReference type="GO" id="GO:0000981">
    <property type="term" value="F:DNA-binding transcription factor activity, RNA polymerase II-specific"/>
    <property type="evidence" value="ECO:0007669"/>
    <property type="project" value="InterPro"/>
</dbReference>
<proteinExistence type="predicted"/>
<dbReference type="PROSITE" id="PS50071">
    <property type="entry name" value="HOMEOBOX_2"/>
    <property type="match status" value="1"/>
</dbReference>
<comment type="subcellular location">
    <subcellularLocation>
        <location evidence="5 6">Nucleus</location>
    </subcellularLocation>
</comment>
<evidence type="ECO:0000256" key="4">
    <source>
        <dbReference type="ARBA" id="ARBA00023242"/>
    </source>
</evidence>
<dbReference type="GeneID" id="113070123"/>
<keyword evidence="1" id="KW-0175">Coiled coil</keyword>
<keyword evidence="3 5" id="KW-0371">Homeobox</keyword>
<evidence type="ECO:0000256" key="3">
    <source>
        <dbReference type="ARBA" id="ARBA00023155"/>
    </source>
</evidence>
<dbReference type="AlphaFoldDB" id="A0A6P6MS54"/>
<dbReference type="PANTHER" id="PTHR14043">
    <property type="entry name" value="CCAAT DISPLACEMENT PROTEIN-RELATED"/>
    <property type="match status" value="1"/>
</dbReference>
<dbReference type="SUPFAM" id="SSF46689">
    <property type="entry name" value="Homeodomain-like"/>
    <property type="match status" value="1"/>
</dbReference>
<dbReference type="SMART" id="SM00389">
    <property type="entry name" value="HOX"/>
    <property type="match status" value="1"/>
</dbReference>
<dbReference type="CDD" id="cd00086">
    <property type="entry name" value="homeodomain"/>
    <property type="match status" value="1"/>
</dbReference>
<evidence type="ECO:0000256" key="1">
    <source>
        <dbReference type="ARBA" id="ARBA00023054"/>
    </source>
</evidence>
<feature type="region of interest" description="Disordered" evidence="7">
    <location>
        <begin position="90"/>
        <end position="140"/>
    </location>
</feature>